<keyword evidence="2" id="KW-1185">Reference proteome</keyword>
<protein>
    <submittedName>
        <fullName evidence="1">Uncharacterized protein</fullName>
    </submittedName>
</protein>
<reference evidence="1" key="2">
    <citation type="submission" date="2020-09" db="EMBL/GenBank/DDBJ databases">
        <authorList>
            <person name="Sun Q."/>
            <person name="Zhou Y."/>
        </authorList>
    </citation>
    <scope>NUCLEOTIDE SEQUENCE</scope>
    <source>
        <strain evidence="1">CGMCC 1.15425</strain>
    </source>
</reference>
<proteinExistence type="predicted"/>
<sequence>MSAGTGSIALAVGQKLKVPTGVANYLYLYEADGLIEVQLFKNNKVIETHNVSRLTNLPKKDFDLIQIKNLHTEENTIRAFYGTGDYDPPADRTEVTVNDTTPLRVDVVDGQFYIDAVIAPPDEFEALADVTVTNSATLVSAAGANKKYTYIEVPEDADTGVRVGDATVTTSKGLKINPGQTAEFYNAGALYAIRAGATNVTVSRMNGNKAV</sequence>
<gene>
    <name evidence="1" type="ORF">GCM10011403_29370</name>
</gene>
<dbReference type="AlphaFoldDB" id="A0A916QN95"/>
<organism evidence="1 2">
    <name type="scientific">Pseudohongiella nitratireducens</name>
    <dbReference type="NCBI Taxonomy" id="1768907"/>
    <lineage>
        <taxon>Bacteria</taxon>
        <taxon>Pseudomonadati</taxon>
        <taxon>Pseudomonadota</taxon>
        <taxon>Gammaproteobacteria</taxon>
        <taxon>Pseudomonadales</taxon>
        <taxon>Pseudohongiellaceae</taxon>
        <taxon>Pseudohongiella</taxon>
    </lineage>
</organism>
<accession>A0A916QN95</accession>
<dbReference type="Proteomes" id="UP000627715">
    <property type="component" value="Unassembled WGS sequence"/>
</dbReference>
<dbReference type="RefSeq" id="WP_068811100.1">
    <property type="nucleotide sequence ID" value="NZ_BMIY01000015.1"/>
</dbReference>
<comment type="caution">
    <text evidence="1">The sequence shown here is derived from an EMBL/GenBank/DDBJ whole genome shotgun (WGS) entry which is preliminary data.</text>
</comment>
<evidence type="ECO:0000313" key="1">
    <source>
        <dbReference type="EMBL" id="GFZ83903.1"/>
    </source>
</evidence>
<name>A0A916QN95_9GAMM</name>
<evidence type="ECO:0000313" key="2">
    <source>
        <dbReference type="Proteomes" id="UP000627715"/>
    </source>
</evidence>
<reference evidence="1" key="1">
    <citation type="journal article" date="2014" name="Int. J. Syst. Evol. Microbiol.">
        <title>Complete genome sequence of Corynebacterium casei LMG S-19264T (=DSM 44701T), isolated from a smear-ripened cheese.</title>
        <authorList>
            <consortium name="US DOE Joint Genome Institute (JGI-PGF)"/>
            <person name="Walter F."/>
            <person name="Albersmeier A."/>
            <person name="Kalinowski J."/>
            <person name="Ruckert C."/>
        </authorList>
    </citation>
    <scope>NUCLEOTIDE SEQUENCE</scope>
    <source>
        <strain evidence="1">CGMCC 1.15425</strain>
    </source>
</reference>
<dbReference type="EMBL" id="BMIY01000015">
    <property type="protein sequence ID" value="GFZ83903.1"/>
    <property type="molecule type" value="Genomic_DNA"/>
</dbReference>